<name>A0ABD4Z5G0_9CREN</name>
<gene>
    <name evidence="1" type="ORF">QPL79_01260</name>
</gene>
<proteinExistence type="predicted"/>
<keyword evidence="2" id="KW-1185">Reference proteome</keyword>
<sequence>MKTQYKMSRESIKSVIITYLDKNPKLEEALQIALENRFIDLPSMLTRYNSRTEYMNLLSAKTVEELDKNLVELTKNELSYIYNLLPQPYENFFKFFLAFYDLDRIHQAIISNKFPNVATTFFNPEYLNVYSHCTKEKTYDCLLQSFIQSIKTSLEVSTPQKIFEEDPSKAFQCIALLVAINYAKHTSNLERLGIAFSHSLKDFLKQITSNLKIDGMLSYMLESSVNHMISIFRSQPSKSTLHEANYVYYKCRDILLFSPQVIDLLTLYLVNRYYEIRVLRYVFPVSWVIK</sequence>
<dbReference type="Proteomes" id="UP001529235">
    <property type="component" value="Unassembled WGS sequence"/>
</dbReference>
<dbReference type="RefSeq" id="WP_285272972.1">
    <property type="nucleotide sequence ID" value="NZ_JASNVW010000001.1"/>
</dbReference>
<evidence type="ECO:0000313" key="1">
    <source>
        <dbReference type="EMBL" id="MDK6027994.1"/>
    </source>
</evidence>
<evidence type="ECO:0000313" key="2">
    <source>
        <dbReference type="Proteomes" id="UP001529235"/>
    </source>
</evidence>
<dbReference type="AlphaFoldDB" id="A0ABD4Z5G0"/>
<protein>
    <submittedName>
        <fullName evidence="1">Uncharacterized protein</fullName>
    </submittedName>
</protein>
<reference evidence="1 2" key="1">
    <citation type="submission" date="2023-05" db="EMBL/GenBank/DDBJ databases">
        <title>A new hyperthermophilic archaea 'Ignisphaera cupida' sp. nov. and description of the family 'Ignisphaeraceae' fam. nov.</title>
        <authorList>
            <person name="Podosokorskaya O.A."/>
            <person name="Elcheninov A.G."/>
            <person name="Klukina A."/>
            <person name="Merkel A.Y."/>
        </authorList>
    </citation>
    <scope>NUCLEOTIDE SEQUENCE [LARGE SCALE GENOMIC DNA]</scope>
    <source>
        <strain evidence="1 2">4213-co</strain>
    </source>
</reference>
<organism evidence="1 2">
    <name type="scientific">Ignisphaera cupida</name>
    <dbReference type="NCBI Taxonomy" id="3050454"/>
    <lineage>
        <taxon>Archaea</taxon>
        <taxon>Thermoproteota</taxon>
        <taxon>Thermoprotei</taxon>
        <taxon>Desulfurococcales</taxon>
        <taxon>Desulfurococcaceae</taxon>
        <taxon>Ignisphaera</taxon>
    </lineage>
</organism>
<dbReference type="EMBL" id="JASNVW010000001">
    <property type="protein sequence ID" value="MDK6027994.1"/>
    <property type="molecule type" value="Genomic_DNA"/>
</dbReference>
<comment type="caution">
    <text evidence="1">The sequence shown here is derived from an EMBL/GenBank/DDBJ whole genome shotgun (WGS) entry which is preliminary data.</text>
</comment>
<accession>A0ABD4Z5G0</accession>